<keyword evidence="8" id="KW-0812">Transmembrane</keyword>
<dbReference type="InterPro" id="IPR036179">
    <property type="entry name" value="Ig-like_dom_sf"/>
</dbReference>
<keyword evidence="5 8" id="KW-0472">Membrane</keyword>
<dbReference type="CDD" id="cd00099">
    <property type="entry name" value="IgV"/>
    <property type="match status" value="1"/>
</dbReference>
<evidence type="ECO:0000256" key="8">
    <source>
        <dbReference type="SAM" id="Phobius"/>
    </source>
</evidence>
<dbReference type="InterPro" id="IPR013106">
    <property type="entry name" value="Ig_V-set"/>
</dbReference>
<evidence type="ECO:0000256" key="5">
    <source>
        <dbReference type="ARBA" id="ARBA00023136"/>
    </source>
</evidence>
<dbReference type="EMBL" id="JBCEZU010000145">
    <property type="protein sequence ID" value="KAK9524523.1"/>
    <property type="molecule type" value="Genomic_DNA"/>
</dbReference>
<name>A0AAW1EQJ8_ZOAVI</name>
<dbReference type="GO" id="GO:0009617">
    <property type="term" value="P:response to bacterium"/>
    <property type="evidence" value="ECO:0007669"/>
    <property type="project" value="TreeGrafter"/>
</dbReference>
<keyword evidence="2" id="KW-1003">Cell membrane</keyword>
<keyword evidence="12" id="KW-1185">Reference proteome</keyword>
<dbReference type="SMART" id="SM00409">
    <property type="entry name" value="IG"/>
    <property type="match status" value="2"/>
</dbReference>
<protein>
    <recommendedName>
        <fullName evidence="10">Ig-like domain-containing protein</fullName>
    </recommendedName>
</protein>
<organism evidence="11 12">
    <name type="scientific">Zoarces viviparus</name>
    <name type="common">Viviparous eelpout</name>
    <name type="synonym">Blennius viviparus</name>
    <dbReference type="NCBI Taxonomy" id="48416"/>
    <lineage>
        <taxon>Eukaryota</taxon>
        <taxon>Metazoa</taxon>
        <taxon>Chordata</taxon>
        <taxon>Craniata</taxon>
        <taxon>Vertebrata</taxon>
        <taxon>Euteleostomi</taxon>
        <taxon>Actinopterygii</taxon>
        <taxon>Neopterygii</taxon>
        <taxon>Teleostei</taxon>
        <taxon>Neoteleostei</taxon>
        <taxon>Acanthomorphata</taxon>
        <taxon>Eupercaria</taxon>
        <taxon>Perciformes</taxon>
        <taxon>Cottioidei</taxon>
        <taxon>Zoarcales</taxon>
        <taxon>Zoarcidae</taxon>
        <taxon>Zoarcinae</taxon>
        <taxon>Zoarces</taxon>
    </lineage>
</organism>
<sequence length="282" mass="31270">MHLYMIICEVFHLSAGIQSAAVKQDTGVVSASIGDNVILHCFYTTQVAMHFSWYRQTLGSGPELLSNFYKYDEPSKVFQWLENNPRFSVQRKEGMNHLNISDVRLSDSATYFCGSTHSNMAEFGDGVFLSVKGANLKEIVQWPASETIQPGGTVTFNCTVHSGTCDGEHSVYWFRHGSRQGVLQTHGDQCKHVSTPPGYPSQSCVYHLQKVNLSFSDAGTYHCAVASCGEVLFGNGSELLVKDDGKDQMAQMTTLVWLSIVRTVILLFLVSICLLVYIGKSW</sequence>
<evidence type="ECO:0000256" key="6">
    <source>
        <dbReference type="ARBA" id="ARBA00023157"/>
    </source>
</evidence>
<reference evidence="11 12" key="1">
    <citation type="journal article" date="2024" name="Genome Biol. Evol.">
        <title>Chromosome-level genome assembly of the viviparous eelpout Zoarces viviparus.</title>
        <authorList>
            <person name="Fuhrmann N."/>
            <person name="Brasseur M.V."/>
            <person name="Bakowski C.E."/>
            <person name="Podsiadlowski L."/>
            <person name="Prost S."/>
            <person name="Krehenwinkel H."/>
            <person name="Mayer C."/>
        </authorList>
    </citation>
    <scope>NUCLEOTIDE SEQUENCE [LARGE SCALE GENOMIC DNA]</scope>
    <source>
        <strain evidence="11">NO-MEL_2022_Ind0_liver</strain>
    </source>
</reference>
<evidence type="ECO:0000313" key="11">
    <source>
        <dbReference type="EMBL" id="KAK9524523.1"/>
    </source>
</evidence>
<comment type="subcellular location">
    <subcellularLocation>
        <location evidence="1">Cell membrane</location>
    </subcellularLocation>
</comment>
<accession>A0AAW1EQJ8</accession>
<dbReference type="SUPFAM" id="SSF48726">
    <property type="entry name" value="Immunoglobulin"/>
    <property type="match status" value="2"/>
</dbReference>
<dbReference type="PANTHER" id="PTHR19433">
    <property type="entry name" value="T-CELL RECEPTOR ALPHA CHAIN V REGION-RELATED"/>
    <property type="match status" value="1"/>
</dbReference>
<feature type="transmembrane region" description="Helical" evidence="8">
    <location>
        <begin position="255"/>
        <end position="278"/>
    </location>
</feature>
<keyword evidence="7" id="KW-0325">Glycoprotein</keyword>
<keyword evidence="6" id="KW-1015">Disulfide bond</keyword>
<dbReference type="AlphaFoldDB" id="A0AAW1EQJ8"/>
<evidence type="ECO:0000313" key="12">
    <source>
        <dbReference type="Proteomes" id="UP001488805"/>
    </source>
</evidence>
<evidence type="ECO:0000259" key="10">
    <source>
        <dbReference type="PROSITE" id="PS50835"/>
    </source>
</evidence>
<keyword evidence="4" id="KW-0391">Immunity</keyword>
<feature type="chain" id="PRO_5043945886" description="Ig-like domain-containing protein" evidence="9">
    <location>
        <begin position="17"/>
        <end position="282"/>
    </location>
</feature>
<dbReference type="InterPro" id="IPR003599">
    <property type="entry name" value="Ig_sub"/>
</dbReference>
<proteinExistence type="predicted"/>
<dbReference type="GO" id="GO:0002376">
    <property type="term" value="P:immune system process"/>
    <property type="evidence" value="ECO:0007669"/>
    <property type="project" value="UniProtKB-KW"/>
</dbReference>
<dbReference type="PROSITE" id="PS50835">
    <property type="entry name" value="IG_LIKE"/>
    <property type="match status" value="2"/>
</dbReference>
<dbReference type="InterPro" id="IPR013783">
    <property type="entry name" value="Ig-like_fold"/>
</dbReference>
<dbReference type="InterPro" id="IPR007110">
    <property type="entry name" value="Ig-like_dom"/>
</dbReference>
<evidence type="ECO:0000256" key="7">
    <source>
        <dbReference type="ARBA" id="ARBA00023180"/>
    </source>
</evidence>
<dbReference type="InterPro" id="IPR052051">
    <property type="entry name" value="TCR_complex_component"/>
</dbReference>
<evidence type="ECO:0000256" key="1">
    <source>
        <dbReference type="ARBA" id="ARBA00004236"/>
    </source>
</evidence>
<gene>
    <name evidence="11" type="ORF">VZT92_016911</name>
</gene>
<dbReference type="PANTHER" id="PTHR19433:SF127">
    <property type="entry name" value="NITR9"/>
    <property type="match status" value="1"/>
</dbReference>
<evidence type="ECO:0000256" key="4">
    <source>
        <dbReference type="ARBA" id="ARBA00022859"/>
    </source>
</evidence>
<dbReference type="GO" id="GO:0005886">
    <property type="term" value="C:plasma membrane"/>
    <property type="evidence" value="ECO:0007669"/>
    <property type="project" value="UniProtKB-SubCell"/>
</dbReference>
<dbReference type="Gene3D" id="2.60.40.10">
    <property type="entry name" value="Immunoglobulins"/>
    <property type="match status" value="2"/>
</dbReference>
<dbReference type="Pfam" id="PF07686">
    <property type="entry name" value="V-set"/>
    <property type="match status" value="2"/>
</dbReference>
<evidence type="ECO:0000256" key="3">
    <source>
        <dbReference type="ARBA" id="ARBA00022729"/>
    </source>
</evidence>
<feature type="domain" description="Ig-like" evidence="10">
    <location>
        <begin position="34"/>
        <end position="124"/>
    </location>
</feature>
<feature type="signal peptide" evidence="9">
    <location>
        <begin position="1"/>
        <end position="16"/>
    </location>
</feature>
<dbReference type="SMART" id="SM00406">
    <property type="entry name" value="IGv"/>
    <property type="match status" value="2"/>
</dbReference>
<keyword evidence="3 9" id="KW-0732">Signal</keyword>
<keyword evidence="8" id="KW-1133">Transmembrane helix</keyword>
<evidence type="ECO:0000256" key="9">
    <source>
        <dbReference type="SAM" id="SignalP"/>
    </source>
</evidence>
<feature type="domain" description="Ig-like" evidence="10">
    <location>
        <begin position="137"/>
        <end position="225"/>
    </location>
</feature>
<dbReference type="Proteomes" id="UP001488805">
    <property type="component" value="Unassembled WGS sequence"/>
</dbReference>
<comment type="caution">
    <text evidence="11">The sequence shown here is derived from an EMBL/GenBank/DDBJ whole genome shotgun (WGS) entry which is preliminary data.</text>
</comment>
<evidence type="ECO:0000256" key="2">
    <source>
        <dbReference type="ARBA" id="ARBA00022475"/>
    </source>
</evidence>